<protein>
    <submittedName>
        <fullName evidence="1">Uncharacterized protein</fullName>
    </submittedName>
</protein>
<organism evidence="1 2">
    <name type="scientific">Diplodia seriata</name>
    <dbReference type="NCBI Taxonomy" id="420778"/>
    <lineage>
        <taxon>Eukaryota</taxon>
        <taxon>Fungi</taxon>
        <taxon>Dikarya</taxon>
        <taxon>Ascomycota</taxon>
        <taxon>Pezizomycotina</taxon>
        <taxon>Dothideomycetes</taxon>
        <taxon>Dothideomycetes incertae sedis</taxon>
        <taxon>Botryosphaeriales</taxon>
        <taxon>Botryosphaeriaceae</taxon>
        <taxon>Diplodia</taxon>
    </lineage>
</organism>
<evidence type="ECO:0000313" key="2">
    <source>
        <dbReference type="Proteomes" id="UP000034182"/>
    </source>
</evidence>
<dbReference type="AlphaFoldDB" id="A0A0G2DV24"/>
<evidence type="ECO:0000313" key="1">
    <source>
        <dbReference type="EMBL" id="KKY14031.1"/>
    </source>
</evidence>
<sequence length="196" mass="21750">MAPVETTLASDASLTTAAQALYDLICGHINEPTLSLPGVGSRAATKDALKDALWRVHHFSQDNREGMIEMWMIFWGYRSDGQLQWTLKIVWDADNPVVASTQTPHYGYEMYLNNRRVAGPGHVWFGHHLTHYRVAGLGVNEEEIGVNLKQFSVGTGRIDQAVRLFKLGRPGGANAREGEFAPQALVNYARPSFGRV</sequence>
<accession>A0A0G2DV24</accession>
<comment type="caution">
    <text evidence="1">The sequence shown here is derived from an EMBL/GenBank/DDBJ whole genome shotgun (WGS) entry which is preliminary data.</text>
</comment>
<reference evidence="1 2" key="2">
    <citation type="submission" date="2015-05" db="EMBL/GenBank/DDBJ databases">
        <title>Distinctive expansion of gene families associated with plant cell wall degradation and secondary metabolism in the genomes of grapevine trunk pathogens.</title>
        <authorList>
            <person name="Lawrence D.P."/>
            <person name="Travadon R."/>
            <person name="Rolshausen P.E."/>
            <person name="Baumgartner K."/>
        </authorList>
    </citation>
    <scope>NUCLEOTIDE SEQUENCE [LARGE SCALE GENOMIC DNA]</scope>
    <source>
        <strain evidence="1">DS831</strain>
    </source>
</reference>
<dbReference type="EMBL" id="LAQI01000246">
    <property type="protein sequence ID" value="KKY14031.1"/>
    <property type="molecule type" value="Genomic_DNA"/>
</dbReference>
<proteinExistence type="predicted"/>
<gene>
    <name evidence="1" type="ORF">UCDDS831_g08506</name>
</gene>
<name>A0A0G2DV24_9PEZI</name>
<dbReference type="Proteomes" id="UP000034182">
    <property type="component" value="Unassembled WGS sequence"/>
</dbReference>
<reference evidence="1 2" key="1">
    <citation type="submission" date="2015-03" db="EMBL/GenBank/DDBJ databases">
        <authorList>
            <person name="Morales-Cruz A."/>
            <person name="Amrine K.C."/>
            <person name="Cantu D."/>
        </authorList>
    </citation>
    <scope>NUCLEOTIDE SEQUENCE [LARGE SCALE GENOMIC DNA]</scope>
    <source>
        <strain evidence="1">DS831</strain>
    </source>
</reference>